<name>A0A1H5S6T4_9HYPH</name>
<gene>
    <name evidence="1" type="ORF">SAMN04488115_101163</name>
</gene>
<evidence type="ECO:0000313" key="2">
    <source>
        <dbReference type="Proteomes" id="UP000236743"/>
    </source>
</evidence>
<dbReference type="AlphaFoldDB" id="A0A1H5S6T4"/>
<accession>A0A1H5S6T4</accession>
<keyword evidence="2" id="KW-1185">Reference proteome</keyword>
<organism evidence="1 2">
    <name type="scientific">Bosea lathyri</name>
    <dbReference type="NCBI Taxonomy" id="1036778"/>
    <lineage>
        <taxon>Bacteria</taxon>
        <taxon>Pseudomonadati</taxon>
        <taxon>Pseudomonadota</taxon>
        <taxon>Alphaproteobacteria</taxon>
        <taxon>Hyphomicrobiales</taxon>
        <taxon>Boseaceae</taxon>
        <taxon>Bosea</taxon>
    </lineage>
</organism>
<dbReference type="EMBL" id="FNUY01000001">
    <property type="protein sequence ID" value="SEF46353.1"/>
    <property type="molecule type" value="Genomic_DNA"/>
</dbReference>
<protein>
    <submittedName>
        <fullName evidence="1">Uncharacterized protein</fullName>
    </submittedName>
</protein>
<reference evidence="1 2" key="1">
    <citation type="submission" date="2016-10" db="EMBL/GenBank/DDBJ databases">
        <authorList>
            <person name="de Groot N.N."/>
        </authorList>
    </citation>
    <scope>NUCLEOTIDE SEQUENCE [LARGE SCALE GENOMIC DNA]</scope>
    <source>
        <strain evidence="1 2">DSM 26656</strain>
    </source>
</reference>
<evidence type="ECO:0000313" key="1">
    <source>
        <dbReference type="EMBL" id="SEF46353.1"/>
    </source>
</evidence>
<sequence>MRHLIRGSQLLCFEMPCFEYLPQRYHRIVGRTADGTRSVIAFEHREMNRRIPVGKQAAHQPLLIAYDPPALTIPADDEAAVTGGRKGFLHCGSHNARLSLENGSPARKASAGGP</sequence>
<dbReference type="Proteomes" id="UP000236743">
    <property type="component" value="Unassembled WGS sequence"/>
</dbReference>
<proteinExistence type="predicted"/>